<dbReference type="OrthoDB" id="9763537at2"/>
<keyword evidence="4" id="KW-1185">Reference proteome</keyword>
<evidence type="ECO:0000313" key="3">
    <source>
        <dbReference type="EMBL" id="SUE33158.1"/>
    </source>
</evidence>
<dbReference type="PANTHER" id="PTHR36453">
    <property type="entry name" value="SECRETED PROTEIN-RELATED"/>
    <property type="match status" value="1"/>
</dbReference>
<dbReference type="Gene3D" id="2.160.20.10">
    <property type="entry name" value="Single-stranded right-handed beta-helix, Pectin lyase-like"/>
    <property type="match status" value="2"/>
</dbReference>
<evidence type="ECO:0000259" key="2">
    <source>
        <dbReference type="Pfam" id="PF13229"/>
    </source>
</evidence>
<gene>
    <name evidence="3" type="ORF">NCTC11190_00355</name>
</gene>
<dbReference type="InterPro" id="IPR011050">
    <property type="entry name" value="Pectin_lyase_fold/virulence"/>
</dbReference>
<dbReference type="SUPFAM" id="SSF51126">
    <property type="entry name" value="Pectin lyase-like"/>
    <property type="match status" value="1"/>
</dbReference>
<dbReference type="Proteomes" id="UP000255233">
    <property type="component" value="Unassembled WGS sequence"/>
</dbReference>
<dbReference type="AlphaFoldDB" id="A0A379MNI6"/>
<keyword evidence="1" id="KW-0732">Signal</keyword>
<evidence type="ECO:0000313" key="4">
    <source>
        <dbReference type="Proteomes" id="UP000255233"/>
    </source>
</evidence>
<evidence type="ECO:0000256" key="1">
    <source>
        <dbReference type="SAM" id="SignalP"/>
    </source>
</evidence>
<feature type="chain" id="PRO_5016788393" description="Right handed beta helix domain-containing protein" evidence="1">
    <location>
        <begin position="24"/>
        <end position="720"/>
    </location>
</feature>
<feature type="signal peptide" evidence="1">
    <location>
        <begin position="1"/>
        <end position="23"/>
    </location>
</feature>
<dbReference type="SMART" id="SM00710">
    <property type="entry name" value="PbH1"/>
    <property type="match status" value="5"/>
</dbReference>
<dbReference type="EMBL" id="UGVL01000001">
    <property type="protein sequence ID" value="SUE33158.1"/>
    <property type="molecule type" value="Genomic_DNA"/>
</dbReference>
<dbReference type="RefSeq" id="WP_051214374.1">
    <property type="nucleotide sequence ID" value="NZ_UGVL01000001.1"/>
</dbReference>
<accession>A0A379MNI6</accession>
<reference evidence="3 4" key="1">
    <citation type="submission" date="2018-06" db="EMBL/GenBank/DDBJ databases">
        <authorList>
            <consortium name="Pathogen Informatics"/>
            <person name="Doyle S."/>
        </authorList>
    </citation>
    <scope>NUCLEOTIDE SEQUENCE [LARGE SCALE GENOMIC DNA]</scope>
    <source>
        <strain evidence="3 4">NCTC11190</strain>
    </source>
</reference>
<dbReference type="STRING" id="880526.GCA_000427365_01087"/>
<dbReference type="InterPro" id="IPR012334">
    <property type="entry name" value="Pectin_lyas_fold"/>
</dbReference>
<organism evidence="3 4">
    <name type="scientific">Rikenella microfusus</name>
    <dbReference type="NCBI Taxonomy" id="28139"/>
    <lineage>
        <taxon>Bacteria</taxon>
        <taxon>Pseudomonadati</taxon>
        <taxon>Bacteroidota</taxon>
        <taxon>Bacteroidia</taxon>
        <taxon>Bacteroidales</taxon>
        <taxon>Rikenellaceae</taxon>
        <taxon>Rikenella</taxon>
    </lineage>
</organism>
<dbReference type="PANTHER" id="PTHR36453:SF1">
    <property type="entry name" value="RIGHT HANDED BETA HELIX DOMAIN-CONTAINING PROTEIN"/>
    <property type="match status" value="1"/>
</dbReference>
<feature type="domain" description="Right handed beta helix" evidence="2">
    <location>
        <begin position="473"/>
        <end position="564"/>
    </location>
</feature>
<dbReference type="InterPro" id="IPR039448">
    <property type="entry name" value="Beta_helix"/>
</dbReference>
<proteinExistence type="predicted"/>
<dbReference type="Pfam" id="PF13229">
    <property type="entry name" value="Beta_helix"/>
    <property type="match status" value="1"/>
</dbReference>
<sequence>MFKPLFSLLALAAAAVQTLPAQQVYLSPDGDDAGSGTEAEPLYSLTAARDLIRRLPAGGDTVTVWIAPGTYRMTEPLILDGNDVRPVVFRSRTAEKPIFSGGIEVTGWTPWRNGIWRTRLPETLHFEQFYVNGRRAVRARTPDIGWYYVKGSRETVLDRGTGRAPQYAVQRIAVEPDELSPLRRMSREELRHATALFYHKWDVTRKPIDHAVPDSGWFFISGEGMKPWNPITDGSRYVLDNYLGALDSPGEWYLSPDGWLYYMPREDESMAAAECYAPTLSRLLVFAGSPDRPVAGKEFRNIAFRTSAYTMPLKGNEPMQAAAEVPAAIEADYASRLVFADCEVTQTGGYAFWLRRECFDNRIERCLIEDLGAGGIKIGETEIRMDGRPVTARNTVDNNIIRHGGYWFPCAVGVAVFQAADNRITHNEIADMRYSGISVGWKWGYNDQKTWITRMAEDGTMQYAEVLAGSPAVGNRIEFNHVHHIGWAELSDMGAVYTLGESPGTVVSNNVIHDIYSYDYGGWGLYTDEGSTGIVMENNLVYRCKSGGFHQHYGKENVIRNNIFALAYQNQLQFTRVEPHRSFAFERNIVLSDRGVLLSGPWREADIAMDRNDYWDLRADTALRFCGLPFREWRRIKDARSVVADPMFRDPEAGDFTFRSLKTARRIGFVPFDYTQAGVYGSAEWKERARLDETVTGAFAVAVETREAHYKAGAPQRSEQ</sequence>
<dbReference type="InterPro" id="IPR006626">
    <property type="entry name" value="PbH1"/>
</dbReference>
<protein>
    <recommendedName>
        <fullName evidence="2">Right handed beta helix domain-containing protein</fullName>
    </recommendedName>
</protein>
<name>A0A379MNI6_9BACT</name>